<gene>
    <name evidence="2" type="ORF">K470DRAFT_258638</name>
</gene>
<evidence type="ECO:0000313" key="2">
    <source>
        <dbReference type="EMBL" id="KAF2859619.1"/>
    </source>
</evidence>
<reference evidence="2" key="1">
    <citation type="journal article" date="2020" name="Stud. Mycol.">
        <title>101 Dothideomycetes genomes: a test case for predicting lifestyles and emergence of pathogens.</title>
        <authorList>
            <person name="Haridas S."/>
            <person name="Albert R."/>
            <person name="Binder M."/>
            <person name="Bloem J."/>
            <person name="Labutti K."/>
            <person name="Salamov A."/>
            <person name="Andreopoulos B."/>
            <person name="Baker S."/>
            <person name="Barry K."/>
            <person name="Bills G."/>
            <person name="Bluhm B."/>
            <person name="Cannon C."/>
            <person name="Castanera R."/>
            <person name="Culley D."/>
            <person name="Daum C."/>
            <person name="Ezra D."/>
            <person name="Gonzalez J."/>
            <person name="Henrissat B."/>
            <person name="Kuo A."/>
            <person name="Liang C."/>
            <person name="Lipzen A."/>
            <person name="Lutzoni F."/>
            <person name="Magnuson J."/>
            <person name="Mondo S."/>
            <person name="Nolan M."/>
            <person name="Ohm R."/>
            <person name="Pangilinan J."/>
            <person name="Park H.-J."/>
            <person name="Ramirez L."/>
            <person name="Alfaro M."/>
            <person name="Sun H."/>
            <person name="Tritt A."/>
            <person name="Yoshinaga Y."/>
            <person name="Zwiers L.-H."/>
            <person name="Turgeon B."/>
            <person name="Goodwin S."/>
            <person name="Spatafora J."/>
            <person name="Crous P."/>
            <person name="Grigoriev I."/>
        </authorList>
    </citation>
    <scope>NUCLEOTIDE SEQUENCE</scope>
    <source>
        <strain evidence="2">CBS 480.64</strain>
    </source>
</reference>
<organism evidence="2 3">
    <name type="scientific">Piedraia hortae CBS 480.64</name>
    <dbReference type="NCBI Taxonomy" id="1314780"/>
    <lineage>
        <taxon>Eukaryota</taxon>
        <taxon>Fungi</taxon>
        <taxon>Dikarya</taxon>
        <taxon>Ascomycota</taxon>
        <taxon>Pezizomycotina</taxon>
        <taxon>Dothideomycetes</taxon>
        <taxon>Dothideomycetidae</taxon>
        <taxon>Capnodiales</taxon>
        <taxon>Piedraiaceae</taxon>
        <taxon>Piedraia</taxon>
    </lineage>
</organism>
<feature type="compositionally biased region" description="Polar residues" evidence="1">
    <location>
        <begin position="1"/>
        <end position="13"/>
    </location>
</feature>
<feature type="compositionally biased region" description="Polar residues" evidence="1">
    <location>
        <begin position="267"/>
        <end position="280"/>
    </location>
</feature>
<dbReference type="OrthoDB" id="5396360at2759"/>
<protein>
    <submittedName>
        <fullName evidence="2">Uncharacterized protein</fullName>
    </submittedName>
</protein>
<feature type="compositionally biased region" description="Basic and acidic residues" evidence="1">
    <location>
        <begin position="454"/>
        <end position="465"/>
    </location>
</feature>
<feature type="compositionally biased region" description="Acidic residues" evidence="1">
    <location>
        <begin position="481"/>
        <end position="490"/>
    </location>
</feature>
<feature type="region of interest" description="Disordered" evidence="1">
    <location>
        <begin position="255"/>
        <end position="510"/>
    </location>
</feature>
<name>A0A6A7BY33_9PEZI</name>
<evidence type="ECO:0000313" key="3">
    <source>
        <dbReference type="Proteomes" id="UP000799421"/>
    </source>
</evidence>
<sequence length="510" mass="54560">MGVSNDAVSTSRPSHPPSAENAAPQASFRVYNAPRPLSATPTDGDMAQHHPPSGDGLAAAITRLQSQVSYNTNIIDSQRSQIAEIEQTMHSLHAHVERLGRAINDIRAGMRSGVDHNVPPPEDLEVLASQITQATNKANEVDSLKMQVKLLTNRLRRFEDGAAVSTASPPTFAPRAQTPLNTHDVAQSAAPAQHPSLPPMRMPVMSPAQERGPINAVHSHMPHVPLPQGEQPHAGSRYRPVEPLTHPPAVTLWRSHEHSQPAIHPGPSTSAQLPRSTAVNASGWRPVNVRATSKRPSEDTPNDQPSSAPGSPKRTKLTAILPRSSHGTDSGASVTSDSPRMATEEIVKPASIAPRPGAAPPSAYRFMPPTAPADAGEWKQEGALANNGRTGGRPEEEPHNGSGLSRGRGQQNSGSGKKTRTKPTRNADGILIRKDGNPDMRSISSVNNLRKVSAKKEAERAELAKRNAQQQQQQQQLQEQSIEENGEEEGPNTRQSTPKDGASEASDAEP</sequence>
<keyword evidence="3" id="KW-1185">Reference proteome</keyword>
<dbReference type="AlphaFoldDB" id="A0A6A7BY33"/>
<feature type="compositionally biased region" description="Low complexity" evidence="1">
    <location>
        <begin position="400"/>
        <end position="416"/>
    </location>
</feature>
<accession>A0A6A7BY33</accession>
<proteinExistence type="predicted"/>
<dbReference type="Proteomes" id="UP000799421">
    <property type="component" value="Unassembled WGS sequence"/>
</dbReference>
<feature type="compositionally biased region" description="Low complexity" evidence="1">
    <location>
        <begin position="466"/>
        <end position="480"/>
    </location>
</feature>
<dbReference type="EMBL" id="MU005990">
    <property type="protein sequence ID" value="KAF2859619.1"/>
    <property type="molecule type" value="Genomic_DNA"/>
</dbReference>
<feature type="region of interest" description="Disordered" evidence="1">
    <location>
        <begin position="1"/>
        <end position="52"/>
    </location>
</feature>
<evidence type="ECO:0000256" key="1">
    <source>
        <dbReference type="SAM" id="MobiDB-lite"/>
    </source>
</evidence>
<feature type="compositionally biased region" description="Polar residues" evidence="1">
    <location>
        <begin position="325"/>
        <end position="338"/>
    </location>
</feature>